<keyword evidence="1" id="KW-1133">Transmembrane helix</keyword>
<evidence type="ECO:0000259" key="2">
    <source>
        <dbReference type="Pfam" id="PF09335"/>
    </source>
</evidence>
<organism evidence="3 4">
    <name type="scientific">Mariprofundus ferrooxydans PV-1</name>
    <dbReference type="NCBI Taxonomy" id="314345"/>
    <lineage>
        <taxon>Bacteria</taxon>
        <taxon>Pseudomonadati</taxon>
        <taxon>Pseudomonadota</taxon>
        <taxon>Candidatius Mariprofundia</taxon>
        <taxon>Mariprofundales</taxon>
        <taxon>Mariprofundaceae</taxon>
        <taxon>Mariprofundus</taxon>
    </lineage>
</organism>
<evidence type="ECO:0000256" key="1">
    <source>
        <dbReference type="SAM" id="Phobius"/>
    </source>
</evidence>
<reference evidence="3 4" key="1">
    <citation type="submission" date="2006-09" db="EMBL/GenBank/DDBJ databases">
        <authorList>
            <person name="Emerson D."/>
            <person name="Ferriera S."/>
            <person name="Johnson J."/>
            <person name="Kravitz S."/>
            <person name="Halpern A."/>
            <person name="Remington K."/>
            <person name="Beeson K."/>
            <person name="Tran B."/>
            <person name="Rogers Y.-H."/>
            <person name="Friedman R."/>
            <person name="Venter J.C."/>
        </authorList>
    </citation>
    <scope>NUCLEOTIDE SEQUENCE [LARGE SCALE GENOMIC DNA]</scope>
    <source>
        <strain evidence="3 4">PV-1</strain>
    </source>
</reference>
<name>Q0EX97_9PROT</name>
<dbReference type="STRING" id="314344.AL013_02950"/>
<dbReference type="GO" id="GO:0005886">
    <property type="term" value="C:plasma membrane"/>
    <property type="evidence" value="ECO:0007669"/>
    <property type="project" value="TreeGrafter"/>
</dbReference>
<dbReference type="AlphaFoldDB" id="Q0EX97"/>
<dbReference type="PANTHER" id="PTHR42709">
    <property type="entry name" value="ALKALINE PHOSPHATASE LIKE PROTEIN"/>
    <property type="match status" value="1"/>
</dbReference>
<keyword evidence="1" id="KW-0472">Membrane</keyword>
<feature type="transmembrane region" description="Helical" evidence="1">
    <location>
        <begin position="133"/>
        <end position="153"/>
    </location>
</feature>
<feature type="transmembrane region" description="Helical" evidence="1">
    <location>
        <begin position="12"/>
        <end position="39"/>
    </location>
</feature>
<protein>
    <submittedName>
        <fullName evidence="3">DedA</fullName>
    </submittedName>
</protein>
<dbReference type="RefSeq" id="WP_009849153.1">
    <property type="nucleotide sequence ID" value="NZ_DS022294.1"/>
</dbReference>
<dbReference type="InterPro" id="IPR051311">
    <property type="entry name" value="DedA_domain"/>
</dbReference>
<comment type="caution">
    <text evidence="3">The sequence shown here is derived from an EMBL/GenBank/DDBJ whole genome shotgun (WGS) entry which is preliminary data.</text>
</comment>
<dbReference type="Proteomes" id="UP000005297">
    <property type="component" value="Unassembled WGS sequence"/>
</dbReference>
<feature type="domain" description="VTT" evidence="2">
    <location>
        <begin position="30"/>
        <end position="144"/>
    </location>
</feature>
<keyword evidence="1" id="KW-0812">Transmembrane</keyword>
<gene>
    <name evidence="3" type="ORF">SPV1_08146</name>
</gene>
<dbReference type="PANTHER" id="PTHR42709:SF2">
    <property type="entry name" value="INNER MEMBRANE PROTEIN YOHD"/>
    <property type="match status" value="1"/>
</dbReference>
<dbReference type="InParanoid" id="Q0EX97"/>
<dbReference type="EMBL" id="AATS01000015">
    <property type="protein sequence ID" value="EAU53893.1"/>
    <property type="molecule type" value="Genomic_DNA"/>
</dbReference>
<feature type="transmembrane region" description="Helical" evidence="1">
    <location>
        <begin position="85"/>
        <end position="103"/>
    </location>
</feature>
<dbReference type="Pfam" id="PF09335">
    <property type="entry name" value="VTT_dom"/>
    <property type="match status" value="1"/>
</dbReference>
<keyword evidence="4" id="KW-1185">Reference proteome</keyword>
<feature type="transmembrane region" description="Helical" evidence="1">
    <location>
        <begin position="45"/>
        <end position="64"/>
    </location>
</feature>
<dbReference type="OrthoDB" id="948134at2"/>
<evidence type="ECO:0000313" key="4">
    <source>
        <dbReference type="Proteomes" id="UP000005297"/>
    </source>
</evidence>
<dbReference type="eggNOG" id="COG0586">
    <property type="taxonomic scope" value="Bacteria"/>
</dbReference>
<dbReference type="InterPro" id="IPR032816">
    <property type="entry name" value="VTT_dom"/>
</dbReference>
<feature type="transmembrane region" description="Helical" evidence="1">
    <location>
        <begin position="159"/>
        <end position="178"/>
    </location>
</feature>
<accession>Q0EX97</accession>
<proteinExistence type="predicted"/>
<evidence type="ECO:0000313" key="3">
    <source>
        <dbReference type="EMBL" id="EAU53893.1"/>
    </source>
</evidence>
<sequence length="203" mass="22696">MEWAQHFVEQYGYWAVFAWTFIEGESVFIAAAALAGAGLMTPWKVIAVAAVGAYIGHLVFFALGRWRGMAIINALPFLKRHYVKANAVLDRYAHWSIFIFQYLYGTRMIAAILFGSSTIGFVRFALLQVVNCLTWALVIYAVGHLLGMAGLAILHRFGLIGLGLVLLAAAILGGWIYIRYGHHHVRRHWQKNVDAEQGKMGED</sequence>
<dbReference type="HOGENOM" id="CLU_044208_7_0_0"/>